<gene>
    <name evidence="2" type="ORF">AFUS01_LOCUS24609</name>
</gene>
<dbReference type="Proteomes" id="UP000708208">
    <property type="component" value="Unassembled WGS sequence"/>
</dbReference>
<organism evidence="2 3">
    <name type="scientific">Allacma fusca</name>
    <dbReference type="NCBI Taxonomy" id="39272"/>
    <lineage>
        <taxon>Eukaryota</taxon>
        <taxon>Metazoa</taxon>
        <taxon>Ecdysozoa</taxon>
        <taxon>Arthropoda</taxon>
        <taxon>Hexapoda</taxon>
        <taxon>Collembola</taxon>
        <taxon>Symphypleona</taxon>
        <taxon>Sminthuridae</taxon>
        <taxon>Allacma</taxon>
    </lineage>
</organism>
<evidence type="ECO:0000313" key="2">
    <source>
        <dbReference type="EMBL" id="CAG7786024.1"/>
    </source>
</evidence>
<dbReference type="PANTHER" id="PTHR46786">
    <property type="entry name" value="ZINC FINGER MATRIN-TYPE PROTEIN 3"/>
    <property type="match status" value="1"/>
</dbReference>
<feature type="non-terminal residue" evidence="2">
    <location>
        <position position="310"/>
    </location>
</feature>
<evidence type="ECO:0000313" key="3">
    <source>
        <dbReference type="Proteomes" id="UP000708208"/>
    </source>
</evidence>
<feature type="compositionally biased region" description="Acidic residues" evidence="1">
    <location>
        <begin position="111"/>
        <end position="120"/>
    </location>
</feature>
<dbReference type="OrthoDB" id="434647at2759"/>
<dbReference type="AlphaFoldDB" id="A0A8J2KJ52"/>
<feature type="region of interest" description="Disordered" evidence="1">
    <location>
        <begin position="86"/>
        <end position="146"/>
    </location>
</feature>
<evidence type="ECO:0000256" key="1">
    <source>
        <dbReference type="SAM" id="MobiDB-lite"/>
    </source>
</evidence>
<dbReference type="InterPro" id="IPR052644">
    <property type="entry name" value="ZMAT3"/>
</dbReference>
<feature type="compositionally biased region" description="Pro residues" evidence="1">
    <location>
        <begin position="89"/>
        <end position="101"/>
    </location>
</feature>
<dbReference type="PANTHER" id="PTHR46786:SF1">
    <property type="entry name" value="ZINC FINGER MATRIN-TYPE PROTEIN 3"/>
    <property type="match status" value="1"/>
</dbReference>
<protein>
    <submittedName>
        <fullName evidence="2">Uncharacterized protein</fullName>
    </submittedName>
</protein>
<dbReference type="EMBL" id="CAJVCH010308953">
    <property type="protein sequence ID" value="CAG7786024.1"/>
    <property type="molecule type" value="Genomic_DNA"/>
</dbReference>
<name>A0A8J2KJ52_9HEXA</name>
<comment type="caution">
    <text evidence="2">The sequence shown here is derived from an EMBL/GenBank/DDBJ whole genome shotgun (WGS) entry which is preliminary data.</text>
</comment>
<reference evidence="2" key="1">
    <citation type="submission" date="2021-06" db="EMBL/GenBank/DDBJ databases">
        <authorList>
            <person name="Hodson N. C."/>
            <person name="Mongue J. A."/>
            <person name="Jaron S. K."/>
        </authorList>
    </citation>
    <scope>NUCLEOTIDE SEQUENCE</scope>
</reference>
<sequence length="310" mass="34945">MRTGNKIDSMVDIGTGSPVGAGIAGTDVENVFGVDEELKDSESVLYSSSSCPYPYPRSAVPRPLLEIQNNFCHLYSKEENYNPIVDYGYPPPPKPPPPPEVSPLCSPCPSDSDEDDDDLLDIYSLPPDYQSSPARSEPVKPLQAPPLPPEFPWPAMPLTPPPVPPQFPWTVPASAVPSTSARKEEKELPEALKSLCQPLFCKLCALNLPSKMVSRNHYQRSRRHKVRVNKWLKQNNHTEFFLYVPPRIIRRNRTWKPNIVSSSAYQFEWKETESEDAVTDPFLPELRPLCQTLSCSICDTRHFSRTHAMD</sequence>
<accession>A0A8J2KJ52</accession>
<keyword evidence="3" id="KW-1185">Reference proteome</keyword>
<proteinExistence type="predicted"/>